<protein>
    <recommendedName>
        <fullName evidence="3 9">Gluconokinase</fullName>
        <ecNumber evidence="3 9">2.7.1.12</ecNumber>
    </recommendedName>
</protein>
<comment type="pathway">
    <text evidence="1">Carbohydrate acid metabolism.</text>
</comment>
<dbReference type="Pfam" id="PF01202">
    <property type="entry name" value="SKI"/>
    <property type="match status" value="1"/>
</dbReference>
<evidence type="ECO:0000256" key="7">
    <source>
        <dbReference type="ARBA" id="ARBA00022840"/>
    </source>
</evidence>
<dbReference type="CDD" id="cd02021">
    <property type="entry name" value="GntK"/>
    <property type="match status" value="1"/>
</dbReference>
<evidence type="ECO:0000256" key="2">
    <source>
        <dbReference type="ARBA" id="ARBA00008420"/>
    </source>
</evidence>
<comment type="caution">
    <text evidence="10">The sequence shown here is derived from an EMBL/GenBank/DDBJ whole genome shotgun (WGS) entry which is preliminary data.</text>
</comment>
<evidence type="ECO:0000256" key="9">
    <source>
        <dbReference type="RuleBase" id="RU363066"/>
    </source>
</evidence>
<comment type="catalytic activity">
    <reaction evidence="8 9">
        <text>D-gluconate + ATP = 6-phospho-D-gluconate + ADP + H(+)</text>
        <dbReference type="Rhea" id="RHEA:19433"/>
        <dbReference type="ChEBI" id="CHEBI:15378"/>
        <dbReference type="ChEBI" id="CHEBI:18391"/>
        <dbReference type="ChEBI" id="CHEBI:30616"/>
        <dbReference type="ChEBI" id="CHEBI:58759"/>
        <dbReference type="ChEBI" id="CHEBI:456216"/>
        <dbReference type="EC" id="2.7.1.12"/>
    </reaction>
</comment>
<dbReference type="NCBIfam" id="TIGR01313">
    <property type="entry name" value="therm_gnt_kin"/>
    <property type="match status" value="1"/>
</dbReference>
<evidence type="ECO:0000256" key="5">
    <source>
        <dbReference type="ARBA" id="ARBA00022741"/>
    </source>
</evidence>
<dbReference type="AlphaFoldDB" id="A0A9C9TIM1"/>
<dbReference type="EC" id="2.7.1.12" evidence="3 9"/>
<sequence>MATPLPNTEWVETTTTRSTLPVRCLTNMKPAPVNVASPFDAWKPWAARGWLPIDRKDEAMTPSSPVFLLMGVSGVGKSTVGQALSHRLNGIFLDANDFHLAKHINGMSCGIPINDFIRKGWLRRVCGAVERTRLEQQRPVFLACSALRKSNRDFLRREIDALCVIHLAGARGLIHDRMLARRDHFAPAALLDSQFLDLEAPIPLEEDAHVIDVSPSLDDVVAEVLTLVETVMQRTGRNPGAVPA</sequence>
<keyword evidence="7 9" id="KW-0067">ATP-binding</keyword>
<evidence type="ECO:0000256" key="8">
    <source>
        <dbReference type="ARBA" id="ARBA00048090"/>
    </source>
</evidence>
<dbReference type="PANTHER" id="PTHR43442">
    <property type="entry name" value="GLUCONOKINASE-RELATED"/>
    <property type="match status" value="1"/>
</dbReference>
<evidence type="ECO:0000256" key="4">
    <source>
        <dbReference type="ARBA" id="ARBA00022679"/>
    </source>
</evidence>
<evidence type="ECO:0000256" key="1">
    <source>
        <dbReference type="ARBA" id="ARBA00004761"/>
    </source>
</evidence>
<evidence type="ECO:0000256" key="3">
    <source>
        <dbReference type="ARBA" id="ARBA00012054"/>
    </source>
</evidence>
<dbReference type="InterPro" id="IPR031322">
    <property type="entry name" value="Shikimate/glucono_kinase"/>
</dbReference>
<evidence type="ECO:0000313" key="11">
    <source>
        <dbReference type="Proteomes" id="UP000885680"/>
    </source>
</evidence>
<dbReference type="InterPro" id="IPR027417">
    <property type="entry name" value="P-loop_NTPase"/>
</dbReference>
<dbReference type="InterPro" id="IPR006001">
    <property type="entry name" value="Therm_gnt_kin"/>
</dbReference>
<accession>A0A9C9TIM1</accession>
<dbReference type="GO" id="GO:0005737">
    <property type="term" value="C:cytoplasm"/>
    <property type="evidence" value="ECO:0007669"/>
    <property type="project" value="TreeGrafter"/>
</dbReference>
<dbReference type="PANTHER" id="PTHR43442:SF3">
    <property type="entry name" value="GLUCONOKINASE-RELATED"/>
    <property type="match status" value="1"/>
</dbReference>
<name>A0A9C9TIM1_9HYPH</name>
<organism evidence="10 11">
    <name type="scientific">Aurantimonas coralicida</name>
    <dbReference type="NCBI Taxonomy" id="182270"/>
    <lineage>
        <taxon>Bacteria</taxon>
        <taxon>Pseudomonadati</taxon>
        <taxon>Pseudomonadota</taxon>
        <taxon>Alphaproteobacteria</taxon>
        <taxon>Hyphomicrobiales</taxon>
        <taxon>Aurantimonadaceae</taxon>
        <taxon>Aurantimonas</taxon>
    </lineage>
</organism>
<comment type="similarity">
    <text evidence="2 9">Belongs to the gluconokinase GntK/GntV family.</text>
</comment>
<keyword evidence="5 9" id="KW-0547">Nucleotide-binding</keyword>
<dbReference type="SUPFAM" id="SSF52540">
    <property type="entry name" value="P-loop containing nucleoside triphosphate hydrolases"/>
    <property type="match status" value="1"/>
</dbReference>
<proteinExistence type="inferred from homology"/>
<dbReference type="Gene3D" id="3.40.50.300">
    <property type="entry name" value="P-loop containing nucleotide triphosphate hydrolases"/>
    <property type="match status" value="1"/>
</dbReference>
<keyword evidence="6 9" id="KW-0418">Kinase</keyword>
<dbReference type="GO" id="GO:0005975">
    <property type="term" value="P:carbohydrate metabolic process"/>
    <property type="evidence" value="ECO:0007669"/>
    <property type="project" value="InterPro"/>
</dbReference>
<dbReference type="Proteomes" id="UP000885680">
    <property type="component" value="Unassembled WGS sequence"/>
</dbReference>
<evidence type="ECO:0000256" key="6">
    <source>
        <dbReference type="ARBA" id="ARBA00022777"/>
    </source>
</evidence>
<reference evidence="10" key="1">
    <citation type="journal article" date="2020" name="mSystems">
        <title>Genome- and Community-Level Interaction Insights into Carbon Utilization and Element Cycling Functions of Hydrothermarchaeota in Hydrothermal Sediment.</title>
        <authorList>
            <person name="Zhou Z."/>
            <person name="Liu Y."/>
            <person name="Xu W."/>
            <person name="Pan J."/>
            <person name="Luo Z.H."/>
            <person name="Li M."/>
        </authorList>
    </citation>
    <scope>NUCLEOTIDE SEQUENCE</scope>
    <source>
        <strain evidence="10">HyVt-347</strain>
    </source>
</reference>
<evidence type="ECO:0000313" key="10">
    <source>
        <dbReference type="EMBL" id="HEU01906.1"/>
    </source>
</evidence>
<keyword evidence="4 9" id="KW-0808">Transferase</keyword>
<dbReference type="GO" id="GO:0005524">
    <property type="term" value="F:ATP binding"/>
    <property type="evidence" value="ECO:0007669"/>
    <property type="project" value="UniProtKB-KW"/>
</dbReference>
<dbReference type="EMBL" id="DRGN01000241">
    <property type="protein sequence ID" value="HEU01906.1"/>
    <property type="molecule type" value="Genomic_DNA"/>
</dbReference>
<gene>
    <name evidence="10" type="ORF">ENH89_16565</name>
</gene>
<dbReference type="GO" id="GO:0046316">
    <property type="term" value="F:gluconokinase activity"/>
    <property type="evidence" value="ECO:0007669"/>
    <property type="project" value="UniProtKB-EC"/>
</dbReference>